<organism evidence="1">
    <name type="scientific">marine sediment metagenome</name>
    <dbReference type="NCBI Taxonomy" id="412755"/>
    <lineage>
        <taxon>unclassified sequences</taxon>
        <taxon>metagenomes</taxon>
        <taxon>ecological metagenomes</taxon>
    </lineage>
</organism>
<reference evidence="1" key="1">
    <citation type="journal article" date="2015" name="Nature">
        <title>Complex archaea that bridge the gap between prokaryotes and eukaryotes.</title>
        <authorList>
            <person name="Spang A."/>
            <person name="Saw J.H."/>
            <person name="Jorgensen S.L."/>
            <person name="Zaremba-Niedzwiedzka K."/>
            <person name="Martijn J."/>
            <person name="Lind A.E."/>
            <person name="van Eijk R."/>
            <person name="Schleper C."/>
            <person name="Guy L."/>
            <person name="Ettema T.J."/>
        </authorList>
    </citation>
    <scope>NUCLEOTIDE SEQUENCE</scope>
</reference>
<sequence length="124" mass="13293">MTDQPAAQPTTWVVQEYDGNLDCARVVDPFNNRTGGRYIICNVFAEPSTANSRAKLFAAAPATAAERDRLKVALQQAEEGVAVIVGQISAPQDGLSPETTAWVVRQAIAVSDRARAALIEARKP</sequence>
<accession>A0A0F9I5R7</accession>
<proteinExistence type="predicted"/>
<dbReference type="AlphaFoldDB" id="A0A0F9I5R7"/>
<dbReference type="EMBL" id="LAZR01013241">
    <property type="protein sequence ID" value="KKM22877.1"/>
    <property type="molecule type" value="Genomic_DNA"/>
</dbReference>
<name>A0A0F9I5R7_9ZZZZ</name>
<protein>
    <submittedName>
        <fullName evidence="1">Uncharacterized protein</fullName>
    </submittedName>
</protein>
<gene>
    <name evidence="1" type="ORF">LCGC14_1620860</name>
</gene>
<comment type="caution">
    <text evidence="1">The sequence shown here is derived from an EMBL/GenBank/DDBJ whole genome shotgun (WGS) entry which is preliminary data.</text>
</comment>
<evidence type="ECO:0000313" key="1">
    <source>
        <dbReference type="EMBL" id="KKM22877.1"/>
    </source>
</evidence>